<keyword evidence="2" id="KW-0813">Transport</keyword>
<comment type="subcellular location">
    <subcellularLocation>
        <location evidence="1">Cell inner membrane</location>
        <topology evidence="1">Multi-pass membrane protein</topology>
    </subcellularLocation>
</comment>
<keyword evidence="5 9" id="KW-0812">Transmembrane</keyword>
<evidence type="ECO:0000256" key="4">
    <source>
        <dbReference type="ARBA" id="ARBA00022519"/>
    </source>
</evidence>
<dbReference type="RefSeq" id="WP_344700752.1">
    <property type="nucleotide sequence ID" value="NZ_BAABCK010000007.1"/>
</dbReference>
<feature type="transmembrane region" description="Helical" evidence="9">
    <location>
        <begin position="117"/>
        <end position="135"/>
    </location>
</feature>
<feature type="transmembrane region" description="Helical" evidence="9">
    <location>
        <begin position="24"/>
        <end position="44"/>
    </location>
</feature>
<proteinExistence type="inferred from homology"/>
<comment type="similarity">
    <text evidence="8">Belongs to the TsuA/YedE (TC 9.B.102) family.</text>
</comment>
<evidence type="ECO:0000256" key="9">
    <source>
        <dbReference type="SAM" id="Phobius"/>
    </source>
</evidence>
<keyword evidence="11" id="KW-1185">Reference proteome</keyword>
<dbReference type="Pfam" id="PF04143">
    <property type="entry name" value="Sulf_transp"/>
    <property type="match status" value="1"/>
</dbReference>
<evidence type="ECO:0000256" key="6">
    <source>
        <dbReference type="ARBA" id="ARBA00022989"/>
    </source>
</evidence>
<evidence type="ECO:0000313" key="10">
    <source>
        <dbReference type="EMBL" id="GAA3714977.1"/>
    </source>
</evidence>
<feature type="transmembrane region" description="Helical" evidence="9">
    <location>
        <begin position="85"/>
        <end position="105"/>
    </location>
</feature>
<evidence type="ECO:0000256" key="3">
    <source>
        <dbReference type="ARBA" id="ARBA00022475"/>
    </source>
</evidence>
<dbReference type="EMBL" id="BAABCK010000007">
    <property type="protein sequence ID" value="GAA3714977.1"/>
    <property type="molecule type" value="Genomic_DNA"/>
</dbReference>
<dbReference type="PANTHER" id="PTHR30574:SF1">
    <property type="entry name" value="SULPHUR TRANSPORT DOMAIN-CONTAINING PROTEIN"/>
    <property type="match status" value="1"/>
</dbReference>
<feature type="transmembrane region" description="Helical" evidence="9">
    <location>
        <begin position="240"/>
        <end position="264"/>
    </location>
</feature>
<dbReference type="Proteomes" id="UP001500920">
    <property type="component" value="Unassembled WGS sequence"/>
</dbReference>
<evidence type="ECO:0000256" key="2">
    <source>
        <dbReference type="ARBA" id="ARBA00022448"/>
    </source>
</evidence>
<name>A0ABP7E7Q5_9STAP</name>
<accession>A0ABP7E7Q5</accession>
<keyword evidence="4" id="KW-0997">Cell inner membrane</keyword>
<dbReference type="PANTHER" id="PTHR30574">
    <property type="entry name" value="INNER MEMBRANE PROTEIN YEDE"/>
    <property type="match status" value="1"/>
</dbReference>
<gene>
    <name evidence="10" type="ORF">GCM10022378_01940</name>
</gene>
<keyword evidence="7 9" id="KW-0472">Membrane</keyword>
<feature type="transmembrane region" description="Helical" evidence="9">
    <location>
        <begin position="50"/>
        <end position="73"/>
    </location>
</feature>
<sequence>MTQNKVHSSKSNSSSPTLRDPQNVLIILGILVVLLVTYLAYQASGFESVLLFWVGVLIGFALFHARFGFAAVYRQIVETGNTELLRAHMFMLGIATTLFGFILMFDISASPNMTEGALSPISIGLVIGAFIFGFGMEMGSGLAPASFYTAKGGRTALLCTLSGFLSGAVIGAYHFGFWNKTLPSIPKFSLAIDTGLGYVGAWGMQVAIFAMIIILSYLYKKRKKPRLLPALPTAVGWKRIIFGSWPLWVGALVLAVLNAAVFILQGEPWKLTAAFTLWGSKLLMNLGIDVTQWEYWVAEERIPALIEPVMMDSMSVLNFGVVLGTFLSLTLGGMIRFSKIAIHLAILAFVGGLLMGYGATISFGANIGAYFSGIASFSLHAWIWAAMAIMGVYAAYMVGKKPNLASK</sequence>
<evidence type="ECO:0000256" key="7">
    <source>
        <dbReference type="ARBA" id="ARBA00023136"/>
    </source>
</evidence>
<feature type="transmembrane region" description="Helical" evidence="9">
    <location>
        <begin position="344"/>
        <end position="369"/>
    </location>
</feature>
<keyword evidence="6 9" id="KW-1133">Transmembrane helix</keyword>
<keyword evidence="3" id="KW-1003">Cell membrane</keyword>
<feature type="transmembrane region" description="Helical" evidence="9">
    <location>
        <begin position="316"/>
        <end position="337"/>
    </location>
</feature>
<evidence type="ECO:0000256" key="5">
    <source>
        <dbReference type="ARBA" id="ARBA00022692"/>
    </source>
</evidence>
<comment type="caution">
    <text evidence="10">The sequence shown here is derived from an EMBL/GenBank/DDBJ whole genome shotgun (WGS) entry which is preliminary data.</text>
</comment>
<feature type="transmembrane region" description="Helical" evidence="9">
    <location>
        <begin position="156"/>
        <end position="176"/>
    </location>
</feature>
<dbReference type="InterPro" id="IPR007272">
    <property type="entry name" value="Sulf_transp_TsuA/YedE"/>
</dbReference>
<evidence type="ECO:0000313" key="11">
    <source>
        <dbReference type="Proteomes" id="UP001500920"/>
    </source>
</evidence>
<feature type="transmembrane region" description="Helical" evidence="9">
    <location>
        <begin position="381"/>
        <end position="399"/>
    </location>
</feature>
<evidence type="ECO:0000256" key="8">
    <source>
        <dbReference type="ARBA" id="ARBA00035655"/>
    </source>
</evidence>
<evidence type="ECO:0000256" key="1">
    <source>
        <dbReference type="ARBA" id="ARBA00004429"/>
    </source>
</evidence>
<feature type="transmembrane region" description="Helical" evidence="9">
    <location>
        <begin position="196"/>
        <end position="219"/>
    </location>
</feature>
<protein>
    <submittedName>
        <fullName evidence="10">YeeE/YedE family protein</fullName>
    </submittedName>
</protein>
<reference evidence="11" key="1">
    <citation type="journal article" date="2019" name="Int. J. Syst. Evol. Microbiol.">
        <title>The Global Catalogue of Microorganisms (GCM) 10K type strain sequencing project: providing services to taxonomists for standard genome sequencing and annotation.</title>
        <authorList>
            <consortium name="The Broad Institute Genomics Platform"/>
            <consortium name="The Broad Institute Genome Sequencing Center for Infectious Disease"/>
            <person name="Wu L."/>
            <person name="Ma J."/>
        </authorList>
    </citation>
    <scope>NUCLEOTIDE SEQUENCE [LARGE SCALE GENOMIC DNA]</scope>
    <source>
        <strain evidence="11">JCM 16981</strain>
    </source>
</reference>
<organism evidence="10 11">
    <name type="scientific">Salinicoccus jeotgali</name>
    <dbReference type="NCBI Taxonomy" id="381634"/>
    <lineage>
        <taxon>Bacteria</taxon>
        <taxon>Bacillati</taxon>
        <taxon>Bacillota</taxon>
        <taxon>Bacilli</taxon>
        <taxon>Bacillales</taxon>
        <taxon>Staphylococcaceae</taxon>
        <taxon>Salinicoccus</taxon>
    </lineage>
</organism>